<evidence type="ECO:0000313" key="1">
    <source>
        <dbReference type="EMBL" id="JAD99753.1"/>
    </source>
</evidence>
<accession>A0A0A9EL74</accession>
<sequence>MHFPHVIFWRVAPQGHFVEAGEISSVWSNVQHHSPGQHPHLYLMVAAI</sequence>
<reference evidence="1" key="1">
    <citation type="submission" date="2014-09" db="EMBL/GenBank/DDBJ databases">
        <authorList>
            <person name="Magalhaes I.L.F."/>
            <person name="Oliveira U."/>
            <person name="Santos F.R."/>
            <person name="Vidigal T.H.D.A."/>
            <person name="Brescovit A.D."/>
            <person name="Santos A.J."/>
        </authorList>
    </citation>
    <scope>NUCLEOTIDE SEQUENCE</scope>
    <source>
        <tissue evidence="1">Shoot tissue taken approximately 20 cm above the soil surface</tissue>
    </source>
</reference>
<name>A0A0A9EL74_ARUDO</name>
<proteinExistence type="predicted"/>
<organism evidence="1">
    <name type="scientific">Arundo donax</name>
    <name type="common">Giant reed</name>
    <name type="synonym">Donax arundinaceus</name>
    <dbReference type="NCBI Taxonomy" id="35708"/>
    <lineage>
        <taxon>Eukaryota</taxon>
        <taxon>Viridiplantae</taxon>
        <taxon>Streptophyta</taxon>
        <taxon>Embryophyta</taxon>
        <taxon>Tracheophyta</taxon>
        <taxon>Spermatophyta</taxon>
        <taxon>Magnoliopsida</taxon>
        <taxon>Liliopsida</taxon>
        <taxon>Poales</taxon>
        <taxon>Poaceae</taxon>
        <taxon>PACMAD clade</taxon>
        <taxon>Arundinoideae</taxon>
        <taxon>Arundineae</taxon>
        <taxon>Arundo</taxon>
    </lineage>
</organism>
<dbReference type="EMBL" id="GBRH01198142">
    <property type="protein sequence ID" value="JAD99753.1"/>
    <property type="molecule type" value="Transcribed_RNA"/>
</dbReference>
<protein>
    <submittedName>
        <fullName evidence="1">Uncharacterized protein</fullName>
    </submittedName>
</protein>
<dbReference type="AlphaFoldDB" id="A0A0A9EL74"/>
<reference evidence="1" key="2">
    <citation type="journal article" date="2015" name="Data Brief">
        <title>Shoot transcriptome of the giant reed, Arundo donax.</title>
        <authorList>
            <person name="Barrero R.A."/>
            <person name="Guerrero F.D."/>
            <person name="Moolhuijzen P."/>
            <person name="Goolsby J.A."/>
            <person name="Tidwell J."/>
            <person name="Bellgard S.E."/>
            <person name="Bellgard M.I."/>
        </authorList>
    </citation>
    <scope>NUCLEOTIDE SEQUENCE</scope>
    <source>
        <tissue evidence="1">Shoot tissue taken approximately 20 cm above the soil surface</tissue>
    </source>
</reference>